<keyword evidence="7" id="KW-0808">Transferase</keyword>
<dbReference type="OrthoDB" id="449052at2759"/>
<evidence type="ECO:0000256" key="2">
    <source>
        <dbReference type="ARBA" id="ARBA00022737"/>
    </source>
</evidence>
<dbReference type="InterPro" id="IPR050511">
    <property type="entry name" value="AMPK_gamma/SDS23_families"/>
</dbReference>
<dbReference type="InterPro" id="IPR000644">
    <property type="entry name" value="CBS_dom"/>
</dbReference>
<name>A0A504YBC3_FASGI</name>
<dbReference type="PROSITE" id="PS51371">
    <property type="entry name" value="CBS"/>
    <property type="match status" value="1"/>
</dbReference>
<dbReference type="AlphaFoldDB" id="A0A504YBC3"/>
<evidence type="ECO:0000259" key="6">
    <source>
        <dbReference type="PROSITE" id="PS51371"/>
    </source>
</evidence>
<keyword evidence="3 5" id="KW-0129">CBS domain</keyword>
<accession>A0A504YBC3</accession>
<dbReference type="PANTHER" id="PTHR13780:SF35">
    <property type="entry name" value="LD22662P"/>
    <property type="match status" value="1"/>
</dbReference>
<keyword evidence="7" id="KW-0418">Kinase</keyword>
<gene>
    <name evidence="7" type="ORF">FGIG_12670</name>
</gene>
<dbReference type="InterPro" id="IPR046342">
    <property type="entry name" value="CBS_dom_sf"/>
</dbReference>
<comment type="similarity">
    <text evidence="1">Belongs to the 5'-AMP-activated protein kinase gamma subunit family.</text>
</comment>
<protein>
    <submittedName>
        <fullName evidence="7">Putative 5'-AMP-activated protein kinase subunit gamma-2</fullName>
    </submittedName>
</protein>
<evidence type="ECO:0000313" key="8">
    <source>
        <dbReference type="Proteomes" id="UP000316759"/>
    </source>
</evidence>
<sequence>MWKKLRDLNLGTVSGVITVKQDFPLHRALQYFIDHRVSALPVVDSEGRLVDIYAKFDVIVSDYHEFARAHTYPSVHLHTDAALCVCVCACLFARVCVCMYVWASVYKIRVEEDCDAYVYPLLLTHSAVLMMHTHNSVARILPA</sequence>
<dbReference type="Pfam" id="PF00571">
    <property type="entry name" value="CBS"/>
    <property type="match status" value="1"/>
</dbReference>
<keyword evidence="8" id="KW-1185">Reference proteome</keyword>
<comment type="caution">
    <text evidence="7">The sequence shown here is derived from an EMBL/GenBank/DDBJ whole genome shotgun (WGS) entry which is preliminary data.</text>
</comment>
<dbReference type="STRING" id="46835.A0A504YBC3"/>
<dbReference type="SUPFAM" id="SSF54631">
    <property type="entry name" value="CBS-domain pair"/>
    <property type="match status" value="1"/>
</dbReference>
<proteinExistence type="inferred from homology"/>
<evidence type="ECO:0000256" key="3">
    <source>
        <dbReference type="ARBA" id="ARBA00023122"/>
    </source>
</evidence>
<keyword evidence="2" id="KW-0677">Repeat</keyword>
<dbReference type="GO" id="GO:0016301">
    <property type="term" value="F:kinase activity"/>
    <property type="evidence" value="ECO:0007669"/>
    <property type="project" value="UniProtKB-KW"/>
</dbReference>
<organism evidence="7 8">
    <name type="scientific">Fasciola gigantica</name>
    <name type="common">Giant liver fluke</name>
    <dbReference type="NCBI Taxonomy" id="46835"/>
    <lineage>
        <taxon>Eukaryota</taxon>
        <taxon>Metazoa</taxon>
        <taxon>Spiralia</taxon>
        <taxon>Lophotrochozoa</taxon>
        <taxon>Platyhelminthes</taxon>
        <taxon>Trematoda</taxon>
        <taxon>Digenea</taxon>
        <taxon>Plagiorchiida</taxon>
        <taxon>Echinostomata</taxon>
        <taxon>Echinostomatoidea</taxon>
        <taxon>Fasciolidae</taxon>
        <taxon>Fasciola</taxon>
    </lineage>
</organism>
<dbReference type="PANTHER" id="PTHR13780">
    <property type="entry name" value="AMP-ACTIVATED PROTEIN KINASE, GAMMA REGULATORY SUBUNIT"/>
    <property type="match status" value="1"/>
</dbReference>
<dbReference type="GO" id="GO:0019887">
    <property type="term" value="F:protein kinase regulator activity"/>
    <property type="evidence" value="ECO:0007669"/>
    <property type="project" value="TreeGrafter"/>
</dbReference>
<evidence type="ECO:0000256" key="1">
    <source>
        <dbReference type="ARBA" id="ARBA00006750"/>
    </source>
</evidence>
<dbReference type="GO" id="GO:0019901">
    <property type="term" value="F:protein kinase binding"/>
    <property type="evidence" value="ECO:0007669"/>
    <property type="project" value="TreeGrafter"/>
</dbReference>
<dbReference type="GO" id="GO:0005737">
    <property type="term" value="C:cytoplasm"/>
    <property type="evidence" value="ECO:0007669"/>
    <property type="project" value="TreeGrafter"/>
</dbReference>
<dbReference type="GO" id="GO:0031588">
    <property type="term" value="C:nucleotide-activated protein kinase complex"/>
    <property type="evidence" value="ECO:0007669"/>
    <property type="project" value="TreeGrafter"/>
</dbReference>
<dbReference type="GO" id="GO:0016208">
    <property type="term" value="F:AMP binding"/>
    <property type="evidence" value="ECO:0007669"/>
    <property type="project" value="TreeGrafter"/>
</dbReference>
<evidence type="ECO:0000256" key="4">
    <source>
        <dbReference type="ARBA" id="ARBA00025878"/>
    </source>
</evidence>
<dbReference type="Proteomes" id="UP000316759">
    <property type="component" value="Unassembled WGS sequence"/>
</dbReference>
<dbReference type="EMBL" id="SUNJ01012121">
    <property type="protein sequence ID" value="TPP58323.1"/>
    <property type="molecule type" value="Genomic_DNA"/>
</dbReference>
<evidence type="ECO:0000256" key="5">
    <source>
        <dbReference type="PROSITE-ProRule" id="PRU00703"/>
    </source>
</evidence>
<feature type="domain" description="CBS" evidence="6">
    <location>
        <begin position="12"/>
        <end position="68"/>
    </location>
</feature>
<evidence type="ECO:0000313" key="7">
    <source>
        <dbReference type="EMBL" id="TPP58323.1"/>
    </source>
</evidence>
<dbReference type="Gene3D" id="3.10.580.10">
    <property type="entry name" value="CBS-domain"/>
    <property type="match status" value="1"/>
</dbReference>
<reference evidence="7 8" key="1">
    <citation type="submission" date="2019-04" db="EMBL/GenBank/DDBJ databases">
        <title>Annotation for the trematode Fasciola gigantica.</title>
        <authorList>
            <person name="Choi Y.-J."/>
        </authorList>
    </citation>
    <scope>NUCLEOTIDE SEQUENCE [LARGE SCALE GENOMIC DNA]</scope>
    <source>
        <strain evidence="7">Uganda_cow_1</strain>
    </source>
</reference>
<dbReference type="GO" id="GO:0005634">
    <property type="term" value="C:nucleus"/>
    <property type="evidence" value="ECO:0007669"/>
    <property type="project" value="TreeGrafter"/>
</dbReference>
<comment type="subunit">
    <text evidence="4">AMPK is a heterotrimer of an alpha catalytic subunit (PRKAA1 or PRKAA2), a beta (PRKAB1 or PRKAB2) and a gamma non-catalytic subunits (PRKAG1, PRKAG2 or PRKAG3). Interacts with FNIP1 and FNIP2.</text>
</comment>
<dbReference type="SMART" id="SM00116">
    <property type="entry name" value="CBS"/>
    <property type="match status" value="1"/>
</dbReference>